<accession>A0A1Y2PBT9</accession>
<dbReference type="Gene3D" id="1.20.120.450">
    <property type="entry name" value="dinb family like domain"/>
    <property type="match status" value="1"/>
</dbReference>
<dbReference type="InterPro" id="IPR034660">
    <property type="entry name" value="DinB/YfiT-like"/>
</dbReference>
<name>A0A1Y2PBT9_9FLAO</name>
<keyword evidence="2 3" id="KW-0479">Metal-binding</keyword>
<dbReference type="OrthoDB" id="9811413at2"/>
<dbReference type="PANTHER" id="PTHR37302">
    <property type="entry name" value="SLR1116 PROTEIN"/>
    <property type="match status" value="1"/>
</dbReference>
<dbReference type="InParanoid" id="A0A1Y2PBT9"/>
<dbReference type="Proteomes" id="UP000194221">
    <property type="component" value="Unassembled WGS sequence"/>
</dbReference>
<feature type="binding site" evidence="3">
    <location>
        <position position="130"/>
    </location>
    <ligand>
        <name>a divalent metal cation</name>
        <dbReference type="ChEBI" id="CHEBI:60240"/>
    </ligand>
</feature>
<keyword evidence="5" id="KW-1185">Reference proteome</keyword>
<evidence type="ECO:0000313" key="5">
    <source>
        <dbReference type="Proteomes" id="UP000194221"/>
    </source>
</evidence>
<sequence length="161" mass="19054">MEDNNKIIDLVTYNLWANKRIITWLESNDQELITKDCQSSFSSILKTVKHILDGQILYYSILNQSPYNESSENSVQDKYRQLIEQSIAFLEYVKKQKNFNESRLVKTKFLSGEFPQFELIKHCMNHSTFHRGQIITIGHQLKLTKAPSTDMLFYFIERNKH</sequence>
<reference evidence="4 5" key="1">
    <citation type="submission" date="2015-03" db="EMBL/GenBank/DDBJ databases">
        <title>Genome sequence of Tenacibaculum sp. S2-2, isolated from intestinal microbiota of sea cucumber, Apostichopus japonicas.</title>
        <authorList>
            <person name="Shao Z."/>
            <person name="Wang L."/>
            <person name="Li X."/>
        </authorList>
    </citation>
    <scope>NUCLEOTIDE SEQUENCE [LARGE SCALE GENOMIC DNA]</scope>
    <source>
        <strain evidence="4 5">S2-2</strain>
    </source>
</reference>
<dbReference type="PANTHER" id="PTHR37302:SF3">
    <property type="entry name" value="DAMAGE-INDUCIBLE PROTEIN DINB"/>
    <property type="match status" value="1"/>
</dbReference>
<feature type="binding site" evidence="3">
    <location>
        <position position="126"/>
    </location>
    <ligand>
        <name>a divalent metal cation</name>
        <dbReference type="ChEBI" id="CHEBI:60240"/>
    </ligand>
</feature>
<dbReference type="InterPro" id="IPR007837">
    <property type="entry name" value="DinB"/>
</dbReference>
<dbReference type="STRING" id="1635173.WH52_12355"/>
<evidence type="ECO:0000256" key="3">
    <source>
        <dbReference type="PIRSR" id="PIRSR607837-1"/>
    </source>
</evidence>
<dbReference type="RefSeq" id="WP_086031275.1">
    <property type="nucleotide sequence ID" value="NZ_LAPZ01000013.1"/>
</dbReference>
<feature type="binding site" evidence="3">
    <location>
        <position position="50"/>
    </location>
    <ligand>
        <name>a divalent metal cation</name>
        <dbReference type="ChEBI" id="CHEBI:60240"/>
    </ligand>
</feature>
<comment type="similarity">
    <text evidence="1">Belongs to the DinB family.</text>
</comment>
<dbReference type="AlphaFoldDB" id="A0A1Y2PBT9"/>
<organism evidence="4 5">
    <name type="scientific">Tenacibaculum holothuriorum</name>
    <dbReference type="NCBI Taxonomy" id="1635173"/>
    <lineage>
        <taxon>Bacteria</taxon>
        <taxon>Pseudomonadati</taxon>
        <taxon>Bacteroidota</taxon>
        <taxon>Flavobacteriia</taxon>
        <taxon>Flavobacteriales</taxon>
        <taxon>Flavobacteriaceae</taxon>
        <taxon>Tenacibaculum</taxon>
    </lineage>
</organism>
<dbReference type="SUPFAM" id="SSF109854">
    <property type="entry name" value="DinB/YfiT-like putative metalloenzymes"/>
    <property type="match status" value="1"/>
</dbReference>
<dbReference type="FunCoup" id="A0A1Y2PBT9">
    <property type="interactions" value="27"/>
</dbReference>
<dbReference type="Pfam" id="PF05163">
    <property type="entry name" value="DinB"/>
    <property type="match status" value="1"/>
</dbReference>
<evidence type="ECO:0000256" key="1">
    <source>
        <dbReference type="ARBA" id="ARBA00008635"/>
    </source>
</evidence>
<dbReference type="GO" id="GO:0046872">
    <property type="term" value="F:metal ion binding"/>
    <property type="evidence" value="ECO:0007669"/>
    <property type="project" value="UniProtKB-KW"/>
</dbReference>
<evidence type="ECO:0000256" key="2">
    <source>
        <dbReference type="ARBA" id="ARBA00022723"/>
    </source>
</evidence>
<protein>
    <recommendedName>
        <fullName evidence="6">Damage-inducible protein DinB</fullName>
    </recommendedName>
</protein>
<dbReference type="EMBL" id="LAPZ01000013">
    <property type="protein sequence ID" value="OSY87247.1"/>
    <property type="molecule type" value="Genomic_DNA"/>
</dbReference>
<proteinExistence type="inferred from homology"/>
<evidence type="ECO:0000313" key="4">
    <source>
        <dbReference type="EMBL" id="OSY87247.1"/>
    </source>
</evidence>
<gene>
    <name evidence="4" type="ORF">WH52_12355</name>
</gene>
<evidence type="ECO:0008006" key="6">
    <source>
        <dbReference type="Google" id="ProtNLM"/>
    </source>
</evidence>
<comment type="caution">
    <text evidence="4">The sequence shown here is derived from an EMBL/GenBank/DDBJ whole genome shotgun (WGS) entry which is preliminary data.</text>
</comment>